<organism evidence="4 5">
    <name type="scientific">Stylosanthes scabra</name>
    <dbReference type="NCBI Taxonomy" id="79078"/>
    <lineage>
        <taxon>Eukaryota</taxon>
        <taxon>Viridiplantae</taxon>
        <taxon>Streptophyta</taxon>
        <taxon>Embryophyta</taxon>
        <taxon>Tracheophyta</taxon>
        <taxon>Spermatophyta</taxon>
        <taxon>Magnoliopsida</taxon>
        <taxon>eudicotyledons</taxon>
        <taxon>Gunneridae</taxon>
        <taxon>Pentapetalae</taxon>
        <taxon>rosids</taxon>
        <taxon>fabids</taxon>
        <taxon>Fabales</taxon>
        <taxon>Fabaceae</taxon>
        <taxon>Papilionoideae</taxon>
        <taxon>50 kb inversion clade</taxon>
        <taxon>dalbergioids sensu lato</taxon>
        <taxon>Dalbergieae</taxon>
        <taxon>Pterocarpus clade</taxon>
        <taxon>Stylosanthes</taxon>
    </lineage>
</organism>
<comment type="caution">
    <text evidence="4">The sequence shown here is derived from an EMBL/GenBank/DDBJ whole genome shotgun (WGS) entry which is preliminary data.</text>
</comment>
<dbReference type="SUPFAM" id="SSF57756">
    <property type="entry name" value="Retrovirus zinc finger-like domains"/>
    <property type="match status" value="1"/>
</dbReference>
<evidence type="ECO:0000313" key="4">
    <source>
        <dbReference type="EMBL" id="MED6183837.1"/>
    </source>
</evidence>
<keyword evidence="1" id="KW-0479">Metal-binding</keyword>
<evidence type="ECO:0000256" key="1">
    <source>
        <dbReference type="PROSITE-ProRule" id="PRU00047"/>
    </source>
</evidence>
<feature type="region of interest" description="Disordered" evidence="2">
    <location>
        <begin position="1"/>
        <end position="97"/>
    </location>
</feature>
<dbReference type="Pfam" id="PF00098">
    <property type="entry name" value="zf-CCHC"/>
    <property type="match status" value="1"/>
</dbReference>
<feature type="compositionally biased region" description="Polar residues" evidence="2">
    <location>
        <begin position="81"/>
        <end position="91"/>
    </location>
</feature>
<dbReference type="PROSITE" id="PS50158">
    <property type="entry name" value="ZF_CCHC"/>
    <property type="match status" value="1"/>
</dbReference>
<keyword evidence="1" id="KW-0863">Zinc-finger</keyword>
<name>A0ABU6WF31_9FABA</name>
<evidence type="ECO:0000259" key="3">
    <source>
        <dbReference type="PROSITE" id="PS50158"/>
    </source>
</evidence>
<feature type="domain" description="CCHC-type" evidence="3">
    <location>
        <begin position="23"/>
        <end position="40"/>
    </location>
</feature>
<evidence type="ECO:0000313" key="5">
    <source>
        <dbReference type="Proteomes" id="UP001341840"/>
    </source>
</evidence>
<proteinExistence type="predicted"/>
<accession>A0ABU6WF31</accession>
<keyword evidence="5" id="KW-1185">Reference proteome</keyword>
<dbReference type="InterPro" id="IPR036875">
    <property type="entry name" value="Znf_CCHC_sf"/>
</dbReference>
<dbReference type="InterPro" id="IPR001878">
    <property type="entry name" value="Znf_CCHC"/>
</dbReference>
<sequence length="97" mass="10558">MVVRTTGTGRGNEPIGSRGVKKRKCSTCGELGHRRTRCPNPTKNVNNCSQDSHGMTLSQRQRRRKSSQTEQVFDGADANGKDSQPTTNPTQVELGAT</sequence>
<evidence type="ECO:0000256" key="2">
    <source>
        <dbReference type="SAM" id="MobiDB-lite"/>
    </source>
</evidence>
<reference evidence="4 5" key="1">
    <citation type="journal article" date="2023" name="Plants (Basel)">
        <title>Bridging the Gap: Combining Genomics and Transcriptomics Approaches to Understand Stylosanthes scabra, an Orphan Legume from the Brazilian Caatinga.</title>
        <authorList>
            <person name="Ferreira-Neto J.R.C."/>
            <person name="da Silva M.D."/>
            <person name="Binneck E."/>
            <person name="de Melo N.F."/>
            <person name="da Silva R.H."/>
            <person name="de Melo A.L.T.M."/>
            <person name="Pandolfi V."/>
            <person name="Bustamante F.O."/>
            <person name="Brasileiro-Vidal A.C."/>
            <person name="Benko-Iseppon A.M."/>
        </authorList>
    </citation>
    <scope>NUCLEOTIDE SEQUENCE [LARGE SCALE GENOMIC DNA]</scope>
    <source>
        <tissue evidence="4">Leaves</tissue>
    </source>
</reference>
<keyword evidence="1" id="KW-0862">Zinc</keyword>
<dbReference type="Proteomes" id="UP001341840">
    <property type="component" value="Unassembled WGS sequence"/>
</dbReference>
<protein>
    <recommendedName>
        <fullName evidence="3">CCHC-type domain-containing protein</fullName>
    </recommendedName>
</protein>
<dbReference type="Gene3D" id="4.10.60.10">
    <property type="entry name" value="Zinc finger, CCHC-type"/>
    <property type="match status" value="1"/>
</dbReference>
<feature type="compositionally biased region" description="Polar residues" evidence="2">
    <location>
        <begin position="39"/>
        <end position="57"/>
    </location>
</feature>
<dbReference type="EMBL" id="JASCZI010181473">
    <property type="protein sequence ID" value="MED6183837.1"/>
    <property type="molecule type" value="Genomic_DNA"/>
</dbReference>
<gene>
    <name evidence="4" type="ORF">PIB30_041517</name>
</gene>